<dbReference type="GO" id="GO:0038023">
    <property type="term" value="F:signaling receptor activity"/>
    <property type="evidence" value="ECO:0007669"/>
    <property type="project" value="InterPro"/>
</dbReference>
<evidence type="ECO:0000256" key="11">
    <source>
        <dbReference type="ARBA" id="ARBA00023136"/>
    </source>
</evidence>
<organism evidence="20 21">
    <name type="scientific">Massilia timonae</name>
    <dbReference type="NCBI Taxonomy" id="47229"/>
    <lineage>
        <taxon>Bacteria</taxon>
        <taxon>Pseudomonadati</taxon>
        <taxon>Pseudomonadota</taxon>
        <taxon>Betaproteobacteria</taxon>
        <taxon>Burkholderiales</taxon>
        <taxon>Oxalobacteraceae</taxon>
        <taxon>Telluria group</taxon>
        <taxon>Massilia</taxon>
    </lineage>
</organism>
<dbReference type="EMBL" id="JRYB01000001">
    <property type="protein sequence ID" value="OIJ42232.1"/>
    <property type="molecule type" value="Genomic_DNA"/>
</dbReference>
<feature type="domain" description="TonB-dependent receptor-like beta-barrel" evidence="18">
    <location>
        <begin position="237"/>
        <end position="682"/>
    </location>
</feature>
<dbReference type="Gene3D" id="2.170.130.10">
    <property type="entry name" value="TonB-dependent receptor, plug domain"/>
    <property type="match status" value="1"/>
</dbReference>
<dbReference type="InterPro" id="IPR012910">
    <property type="entry name" value="Plug_dom"/>
</dbReference>
<dbReference type="GO" id="GO:0009279">
    <property type="term" value="C:cell outer membrane"/>
    <property type="evidence" value="ECO:0007669"/>
    <property type="project" value="UniProtKB-SubCell"/>
</dbReference>
<comment type="subcellular location">
    <subcellularLocation>
        <location evidence="1 14">Cell outer membrane</location>
        <topology evidence="1 14">Multi-pass membrane protein</topology>
    </subcellularLocation>
</comment>
<evidence type="ECO:0000256" key="4">
    <source>
        <dbReference type="ARBA" id="ARBA00022452"/>
    </source>
</evidence>
<dbReference type="GO" id="GO:0015891">
    <property type="term" value="P:siderophore transport"/>
    <property type="evidence" value="ECO:0007669"/>
    <property type="project" value="InterPro"/>
</dbReference>
<evidence type="ECO:0000259" key="18">
    <source>
        <dbReference type="Pfam" id="PF00593"/>
    </source>
</evidence>
<keyword evidence="10 16" id="KW-0798">TonB box</keyword>
<evidence type="ECO:0000256" key="13">
    <source>
        <dbReference type="ARBA" id="ARBA00023237"/>
    </source>
</evidence>
<dbReference type="InterPro" id="IPR000531">
    <property type="entry name" value="Beta-barrel_TonB"/>
</dbReference>
<dbReference type="Proteomes" id="UP000180246">
    <property type="component" value="Unassembled WGS sequence"/>
</dbReference>
<dbReference type="InterPro" id="IPR010917">
    <property type="entry name" value="TonB_rcpt_CS"/>
</dbReference>
<dbReference type="InterPro" id="IPR039426">
    <property type="entry name" value="TonB-dep_rcpt-like"/>
</dbReference>
<keyword evidence="9" id="KW-0406">Ion transport</keyword>
<dbReference type="RefSeq" id="WP_071361938.1">
    <property type="nucleotide sequence ID" value="NZ_JRYB01000001.1"/>
</dbReference>
<evidence type="ECO:0000313" key="20">
    <source>
        <dbReference type="EMBL" id="OIJ42232.1"/>
    </source>
</evidence>
<evidence type="ECO:0000256" key="17">
    <source>
        <dbReference type="SAM" id="SignalP"/>
    </source>
</evidence>
<evidence type="ECO:0000256" key="9">
    <source>
        <dbReference type="ARBA" id="ARBA00023065"/>
    </source>
</evidence>
<dbReference type="NCBIfam" id="TIGR01783">
    <property type="entry name" value="TonB-siderophor"/>
    <property type="match status" value="1"/>
</dbReference>
<dbReference type="GO" id="GO:0015344">
    <property type="term" value="F:siderophore uptake transmembrane transporter activity"/>
    <property type="evidence" value="ECO:0007669"/>
    <property type="project" value="TreeGrafter"/>
</dbReference>
<keyword evidence="7 17" id="KW-0732">Signal</keyword>
<dbReference type="InterPro" id="IPR036942">
    <property type="entry name" value="Beta-barrel_TonB_sf"/>
</dbReference>
<feature type="domain" description="TonB-dependent receptor plug" evidence="19">
    <location>
        <begin position="64"/>
        <end position="165"/>
    </location>
</feature>
<comment type="caution">
    <text evidence="20">The sequence shown here is derived from an EMBL/GenBank/DDBJ whole genome shotgun (WGS) entry which is preliminary data.</text>
</comment>
<evidence type="ECO:0000256" key="12">
    <source>
        <dbReference type="ARBA" id="ARBA00023170"/>
    </source>
</evidence>
<keyword evidence="4 14" id="KW-1134">Transmembrane beta strand</keyword>
<evidence type="ECO:0000259" key="19">
    <source>
        <dbReference type="Pfam" id="PF07715"/>
    </source>
</evidence>
<evidence type="ECO:0000256" key="14">
    <source>
        <dbReference type="PROSITE-ProRule" id="PRU01360"/>
    </source>
</evidence>
<keyword evidence="8" id="KW-0408">Iron</keyword>
<evidence type="ECO:0000256" key="5">
    <source>
        <dbReference type="ARBA" id="ARBA00022496"/>
    </source>
</evidence>
<evidence type="ECO:0000256" key="16">
    <source>
        <dbReference type="RuleBase" id="RU003357"/>
    </source>
</evidence>
<proteinExistence type="inferred from homology"/>
<accession>A0A1S2NCW5</accession>
<dbReference type="CDD" id="cd01347">
    <property type="entry name" value="ligand_gated_channel"/>
    <property type="match status" value="1"/>
</dbReference>
<evidence type="ECO:0000256" key="6">
    <source>
        <dbReference type="ARBA" id="ARBA00022692"/>
    </source>
</evidence>
<dbReference type="Pfam" id="PF00593">
    <property type="entry name" value="TonB_dep_Rec_b-barrel"/>
    <property type="match status" value="1"/>
</dbReference>
<dbReference type="PANTHER" id="PTHR32552">
    <property type="entry name" value="FERRICHROME IRON RECEPTOR-RELATED"/>
    <property type="match status" value="1"/>
</dbReference>
<evidence type="ECO:0000256" key="2">
    <source>
        <dbReference type="ARBA" id="ARBA00009810"/>
    </source>
</evidence>
<keyword evidence="6 14" id="KW-0812">Transmembrane</keyword>
<keyword evidence="5" id="KW-0410">Iron transport</keyword>
<keyword evidence="11 14" id="KW-0472">Membrane</keyword>
<evidence type="ECO:0000256" key="15">
    <source>
        <dbReference type="PROSITE-ProRule" id="PRU10144"/>
    </source>
</evidence>
<evidence type="ECO:0000256" key="1">
    <source>
        <dbReference type="ARBA" id="ARBA00004571"/>
    </source>
</evidence>
<feature type="short sequence motif" description="TonB C-terminal box" evidence="15">
    <location>
        <begin position="696"/>
        <end position="713"/>
    </location>
</feature>
<dbReference type="Gene3D" id="2.40.170.20">
    <property type="entry name" value="TonB-dependent receptor, beta-barrel domain"/>
    <property type="match status" value="1"/>
</dbReference>
<feature type="signal peptide" evidence="17">
    <location>
        <begin position="1"/>
        <end position="31"/>
    </location>
</feature>
<comment type="similarity">
    <text evidence="2 14 16">Belongs to the TonB-dependent receptor family.</text>
</comment>
<protein>
    <submittedName>
        <fullName evidence="20">TonB-dependent siderophore receptor family protein</fullName>
    </submittedName>
</protein>
<dbReference type="PROSITE" id="PS52016">
    <property type="entry name" value="TONB_DEPENDENT_REC_3"/>
    <property type="match status" value="1"/>
</dbReference>
<dbReference type="Pfam" id="PF07715">
    <property type="entry name" value="Plug"/>
    <property type="match status" value="1"/>
</dbReference>
<reference evidence="20 21" key="1">
    <citation type="submission" date="2014-10" db="EMBL/GenBank/DDBJ databases">
        <authorList>
            <person name="Seo M.-J."/>
            <person name="Seok Y.J."/>
            <person name="Cha I.-T."/>
        </authorList>
    </citation>
    <scope>NUCLEOTIDE SEQUENCE [LARGE SCALE GENOMIC DNA]</scope>
    <source>
        <strain evidence="20 21">NEU</strain>
    </source>
</reference>
<keyword evidence="12 20" id="KW-0675">Receptor</keyword>
<evidence type="ECO:0000256" key="3">
    <source>
        <dbReference type="ARBA" id="ARBA00022448"/>
    </source>
</evidence>
<evidence type="ECO:0000313" key="21">
    <source>
        <dbReference type="Proteomes" id="UP000180246"/>
    </source>
</evidence>
<evidence type="ECO:0000256" key="7">
    <source>
        <dbReference type="ARBA" id="ARBA00022729"/>
    </source>
</evidence>
<dbReference type="PROSITE" id="PS01156">
    <property type="entry name" value="TONB_DEPENDENT_REC_2"/>
    <property type="match status" value="1"/>
</dbReference>
<keyword evidence="13 14" id="KW-0998">Cell outer membrane</keyword>
<dbReference type="InterPro" id="IPR037066">
    <property type="entry name" value="Plug_dom_sf"/>
</dbReference>
<evidence type="ECO:0000256" key="8">
    <source>
        <dbReference type="ARBA" id="ARBA00023004"/>
    </source>
</evidence>
<dbReference type="InterPro" id="IPR010105">
    <property type="entry name" value="TonB_sidphr_rcpt"/>
</dbReference>
<sequence>MPTPVTPRRSLSGLLVLSTLAASTAASTAGAQDSATPTGDDTAQVVVTATGYRTTGTKSDLKPLEAPMSYEVYDNELLSARQADSVNEALRYVPGVTPESRATVTIFDQYTIRGFESYRNYYDGLPLQYDGLWNLVPQVDAFATESVEVLKGPVSVLYGSAPPGGMVNQTAKQPRSKQETTVRARVGTNALRELALDATGPLSKDVDYRLVALARERDGQQATTEEERRLVAPSVTWRISPSTRLNVNLYYQDDPALVPSTPLPAVGTLRDAPYGRLDADAFAGDAGWSGMRRETTLAGWKFEHAFSDTASFLQNFRYTKANGFQRNTYNNGLAPDNRTLTRSAYFTDEEMHGWVVDNQFALRVDTGPFRHRVLAGLDYQRLRTGVGYGDTLGTATPSIDLGAPNHQLFDPAALPFGFYTENHAIRQSQLGLYLQDEAKVGALTLLAGVRRDRYRSEDDARTSYNGFPSAGATEIRQYRTSGRVAAIYQLGNGLAPYLNYSTSFEPTSGVDTETGEAFKPTTAKQFEGGLKYRSQDGATQLTAAYFDIKKRNVVVNTPDFGKYTQNGEVRSKGAEVSWNQAVTDRLDFTLGLTHLDMQVTENEQDTALVGKTPVWVAEKQASLWVNYKPLDRLDLSAGVRYVGESQMDALNTGIVPSHTVFDAAAMFRLDNTWRVGLTASNLGDKRYVGACFDADNCWMGAERSVELSLHATF</sequence>
<gene>
    <name evidence="20" type="ORF">LO55_2860</name>
</gene>
<feature type="chain" id="PRO_5010386655" evidence="17">
    <location>
        <begin position="32"/>
        <end position="713"/>
    </location>
</feature>
<dbReference type="AlphaFoldDB" id="A0A1S2NCW5"/>
<evidence type="ECO:0000256" key="10">
    <source>
        <dbReference type="ARBA" id="ARBA00023077"/>
    </source>
</evidence>
<dbReference type="SUPFAM" id="SSF56935">
    <property type="entry name" value="Porins"/>
    <property type="match status" value="1"/>
</dbReference>
<keyword evidence="3 14" id="KW-0813">Transport</keyword>
<name>A0A1S2NCW5_9BURK</name>
<dbReference type="PANTHER" id="PTHR32552:SF68">
    <property type="entry name" value="FERRICHROME OUTER MEMBRANE TRANSPORTER_PHAGE RECEPTOR"/>
    <property type="match status" value="1"/>
</dbReference>